<evidence type="ECO:0000313" key="3">
    <source>
        <dbReference type="Proteomes" id="UP001189429"/>
    </source>
</evidence>
<evidence type="ECO:0000256" key="1">
    <source>
        <dbReference type="SAM" id="MobiDB-lite"/>
    </source>
</evidence>
<feature type="non-terminal residue" evidence="2">
    <location>
        <position position="1"/>
    </location>
</feature>
<evidence type="ECO:0000313" key="2">
    <source>
        <dbReference type="EMBL" id="CAK0869701.1"/>
    </source>
</evidence>
<dbReference type="Proteomes" id="UP001189429">
    <property type="component" value="Unassembled WGS sequence"/>
</dbReference>
<feature type="region of interest" description="Disordered" evidence="1">
    <location>
        <begin position="97"/>
        <end position="120"/>
    </location>
</feature>
<name>A0ABN9V9T5_9DINO</name>
<accession>A0ABN9V9T5</accession>
<feature type="region of interest" description="Disordered" evidence="1">
    <location>
        <begin position="1"/>
        <end position="56"/>
    </location>
</feature>
<gene>
    <name evidence="2" type="ORF">PCOR1329_LOCUS55965</name>
</gene>
<comment type="caution">
    <text evidence="2">The sequence shown here is derived from an EMBL/GenBank/DDBJ whole genome shotgun (WGS) entry which is preliminary data.</text>
</comment>
<reference evidence="2" key="1">
    <citation type="submission" date="2023-10" db="EMBL/GenBank/DDBJ databases">
        <authorList>
            <person name="Chen Y."/>
            <person name="Shah S."/>
            <person name="Dougan E. K."/>
            <person name="Thang M."/>
            <person name="Chan C."/>
        </authorList>
    </citation>
    <scope>NUCLEOTIDE SEQUENCE [LARGE SCALE GENOMIC DNA]</scope>
</reference>
<dbReference type="EMBL" id="CAUYUJ010016873">
    <property type="protein sequence ID" value="CAK0869701.1"/>
    <property type="molecule type" value="Genomic_DNA"/>
</dbReference>
<organism evidence="2 3">
    <name type="scientific">Prorocentrum cordatum</name>
    <dbReference type="NCBI Taxonomy" id="2364126"/>
    <lineage>
        <taxon>Eukaryota</taxon>
        <taxon>Sar</taxon>
        <taxon>Alveolata</taxon>
        <taxon>Dinophyceae</taxon>
        <taxon>Prorocentrales</taxon>
        <taxon>Prorocentraceae</taxon>
        <taxon>Prorocentrum</taxon>
    </lineage>
</organism>
<protein>
    <recommendedName>
        <fullName evidence="4">Cellulase</fullName>
    </recommendedName>
</protein>
<evidence type="ECO:0008006" key="4">
    <source>
        <dbReference type="Google" id="ProtNLM"/>
    </source>
</evidence>
<proteinExistence type="predicted"/>
<keyword evidence="3" id="KW-1185">Reference proteome</keyword>
<sequence>LGSRRFAASSWAATPQGRAAAGHREAPPKQAPPSLRARRLAGQGAHGRGRLLAPAARGAARQRAAAGRGVLRGAEWRVQRAGRLLFLQPQSARAQATGSIHSCAAPPTAPRPSSGTRRSSADRYIFGGGAGGCLTRVGASTEVHDCQCLPSQEWSAGSSYIVGGGQQHHQGPIGEMECAPNGRYDKCSPTTAHEFCVVETGAPS</sequence>